<name>A0A315Z7W5_SEDFL</name>
<dbReference type="Proteomes" id="UP000245535">
    <property type="component" value="Unassembled WGS sequence"/>
</dbReference>
<dbReference type="InterPro" id="IPR049574">
    <property type="entry name" value="CrtA-like"/>
</dbReference>
<dbReference type="CDD" id="cd21650">
    <property type="entry name" value="CrtA-like"/>
    <property type="match status" value="1"/>
</dbReference>
<keyword evidence="2" id="KW-1185">Reference proteome</keyword>
<dbReference type="EMBL" id="QGDO01000004">
    <property type="protein sequence ID" value="PWJ40836.1"/>
    <property type="molecule type" value="Genomic_DNA"/>
</dbReference>
<gene>
    <name evidence="1" type="ORF">BC781_10495</name>
</gene>
<dbReference type="AlphaFoldDB" id="A0A315Z7W5"/>
<dbReference type="GO" id="GO:0004497">
    <property type="term" value="F:monooxygenase activity"/>
    <property type="evidence" value="ECO:0007669"/>
    <property type="project" value="UniProtKB-KW"/>
</dbReference>
<keyword evidence="1" id="KW-0560">Oxidoreductase</keyword>
<reference evidence="1 2" key="1">
    <citation type="submission" date="2018-03" db="EMBL/GenBank/DDBJ databases">
        <title>Genomic Encyclopedia of Archaeal and Bacterial Type Strains, Phase II (KMG-II): from individual species to whole genera.</title>
        <authorList>
            <person name="Goeker M."/>
        </authorList>
    </citation>
    <scope>NUCLEOTIDE SEQUENCE [LARGE SCALE GENOMIC DNA]</scope>
    <source>
        <strain evidence="1 2">DSM 28229</strain>
    </source>
</reference>
<evidence type="ECO:0000313" key="2">
    <source>
        <dbReference type="Proteomes" id="UP000245535"/>
    </source>
</evidence>
<accession>A0A315Z7W5</accession>
<evidence type="ECO:0000313" key="1">
    <source>
        <dbReference type="EMBL" id="PWJ40836.1"/>
    </source>
</evidence>
<organism evidence="1 2">
    <name type="scientific">Sediminitomix flava</name>
    <dbReference type="NCBI Taxonomy" id="379075"/>
    <lineage>
        <taxon>Bacteria</taxon>
        <taxon>Pseudomonadati</taxon>
        <taxon>Bacteroidota</taxon>
        <taxon>Cytophagia</taxon>
        <taxon>Cytophagales</taxon>
        <taxon>Flammeovirgaceae</taxon>
        <taxon>Sediminitomix</taxon>
    </lineage>
</organism>
<keyword evidence="1" id="KW-0503">Monooxygenase</keyword>
<comment type="caution">
    <text evidence="1">The sequence shown here is derived from an EMBL/GenBank/DDBJ whole genome shotgun (WGS) entry which is preliminary data.</text>
</comment>
<protein>
    <submittedName>
        <fullName evidence="1">Spheroidene monooxygenase</fullName>
    </submittedName>
</protein>
<sequence length="210" mass="24244">MMQDAHQYLKKIKGQTSYKLMGSGAGLGFNPLPDWSVYSLLQTWTSEKDAVHFFESSELIELYKIHTIETCTLYMKTILTKGVWNGENPFISSEKVDTQNIPIAVLTRATIKPSLLFHFWSSVPSSQKQLQTYEGLLFSKGVAEIPIFQIATFSLWENEEVMKSFAYSHNGHKSAIKKTRTLKWYKEEMFTRFYPFKVEGTWEGKQILTT</sequence>
<proteinExistence type="predicted"/>